<name>A0A853CM02_9ACTN</name>
<comment type="caution">
    <text evidence="2">The sequence shown here is derived from an EMBL/GenBank/DDBJ whole genome shotgun (WGS) entry which is preliminary data.</text>
</comment>
<sequence>MTTSGDTQVLTRIPVAAAPAGPLPTVALTLTAAQPDATREFAAVRAQQPPAEPAPAPAPAPAPVAESHHDVHEDIYEEAMATIAALASNWSSAVQRTTGRHRAAA</sequence>
<dbReference type="AlphaFoldDB" id="A0A853CM02"/>
<feature type="region of interest" description="Disordered" evidence="1">
    <location>
        <begin position="43"/>
        <end position="72"/>
    </location>
</feature>
<keyword evidence="3" id="KW-1185">Reference proteome</keyword>
<accession>A0A853CM02</accession>
<proteinExistence type="predicted"/>
<evidence type="ECO:0000313" key="3">
    <source>
        <dbReference type="Proteomes" id="UP000541969"/>
    </source>
</evidence>
<protein>
    <submittedName>
        <fullName evidence="2">Uncharacterized protein</fullName>
    </submittedName>
</protein>
<reference evidence="2 3" key="1">
    <citation type="submission" date="2020-07" db="EMBL/GenBank/DDBJ databases">
        <title>Sequencing the genomes of 1000 actinobacteria strains.</title>
        <authorList>
            <person name="Klenk H.-P."/>
        </authorList>
    </citation>
    <scope>NUCLEOTIDE SEQUENCE [LARGE SCALE GENOMIC DNA]</scope>
    <source>
        <strain evidence="2 3">DSM 104001</strain>
    </source>
</reference>
<dbReference type="RefSeq" id="WP_179721938.1">
    <property type="nucleotide sequence ID" value="NZ_JACBZT010000001.1"/>
</dbReference>
<organism evidence="2 3">
    <name type="scientific">Petropleomorpha daqingensis</name>
    <dbReference type="NCBI Taxonomy" id="2026353"/>
    <lineage>
        <taxon>Bacteria</taxon>
        <taxon>Bacillati</taxon>
        <taxon>Actinomycetota</taxon>
        <taxon>Actinomycetes</taxon>
        <taxon>Geodermatophilales</taxon>
        <taxon>Geodermatophilaceae</taxon>
        <taxon>Petropleomorpha</taxon>
    </lineage>
</organism>
<evidence type="ECO:0000256" key="1">
    <source>
        <dbReference type="SAM" id="MobiDB-lite"/>
    </source>
</evidence>
<dbReference type="EMBL" id="JACBZT010000001">
    <property type="protein sequence ID" value="NYJ08935.1"/>
    <property type="molecule type" value="Genomic_DNA"/>
</dbReference>
<gene>
    <name evidence="2" type="ORF">GGQ55_005213</name>
</gene>
<dbReference type="Proteomes" id="UP000541969">
    <property type="component" value="Unassembled WGS sequence"/>
</dbReference>
<feature type="compositionally biased region" description="Pro residues" evidence="1">
    <location>
        <begin position="50"/>
        <end position="62"/>
    </location>
</feature>
<evidence type="ECO:0000313" key="2">
    <source>
        <dbReference type="EMBL" id="NYJ08935.1"/>
    </source>
</evidence>